<comment type="subcellular location">
    <subcellularLocation>
        <location evidence="1">Membrane</location>
        <topology evidence="1">Single-pass type I membrane protein</topology>
    </subcellularLocation>
</comment>
<dbReference type="SMART" id="SM00408">
    <property type="entry name" value="IGc2"/>
    <property type="match status" value="3"/>
</dbReference>
<evidence type="ECO:0000256" key="7">
    <source>
        <dbReference type="SAM" id="Phobius"/>
    </source>
</evidence>
<accession>A0A482X764</accession>
<dbReference type="Proteomes" id="UP000291343">
    <property type="component" value="Unassembled WGS sequence"/>
</dbReference>
<feature type="region of interest" description="Disordered" evidence="6">
    <location>
        <begin position="463"/>
        <end position="488"/>
    </location>
</feature>
<dbReference type="SUPFAM" id="SSF48726">
    <property type="entry name" value="Immunoglobulin"/>
    <property type="match status" value="2"/>
</dbReference>
<dbReference type="GO" id="GO:0005911">
    <property type="term" value="C:cell-cell junction"/>
    <property type="evidence" value="ECO:0007669"/>
    <property type="project" value="TreeGrafter"/>
</dbReference>
<dbReference type="Pfam" id="PF13927">
    <property type="entry name" value="Ig_3"/>
    <property type="match status" value="1"/>
</dbReference>
<evidence type="ECO:0000313" key="10">
    <source>
        <dbReference type="Proteomes" id="UP000291343"/>
    </source>
</evidence>
<keyword evidence="7" id="KW-0812">Transmembrane</keyword>
<evidence type="ECO:0000259" key="8">
    <source>
        <dbReference type="PROSITE" id="PS50835"/>
    </source>
</evidence>
<dbReference type="GO" id="GO:0050839">
    <property type="term" value="F:cell adhesion molecule binding"/>
    <property type="evidence" value="ECO:0007669"/>
    <property type="project" value="TreeGrafter"/>
</dbReference>
<evidence type="ECO:0000256" key="3">
    <source>
        <dbReference type="ARBA" id="ARBA00023157"/>
    </source>
</evidence>
<evidence type="ECO:0000256" key="4">
    <source>
        <dbReference type="ARBA" id="ARBA00023180"/>
    </source>
</evidence>
<feature type="domain" description="Ig-like" evidence="8">
    <location>
        <begin position="279"/>
        <end position="370"/>
    </location>
</feature>
<evidence type="ECO:0000313" key="9">
    <source>
        <dbReference type="EMBL" id="RZF41496.1"/>
    </source>
</evidence>
<comment type="caution">
    <text evidence="9">The sequence shown here is derived from an EMBL/GenBank/DDBJ whole genome shotgun (WGS) entry which is preliminary data.</text>
</comment>
<dbReference type="GO" id="GO:0098609">
    <property type="term" value="P:cell-cell adhesion"/>
    <property type="evidence" value="ECO:0007669"/>
    <property type="project" value="TreeGrafter"/>
</dbReference>
<evidence type="ECO:0000256" key="6">
    <source>
        <dbReference type="SAM" id="MobiDB-lite"/>
    </source>
</evidence>
<organism evidence="9 10">
    <name type="scientific">Laodelphax striatellus</name>
    <name type="common">Small brown planthopper</name>
    <name type="synonym">Delphax striatella</name>
    <dbReference type="NCBI Taxonomy" id="195883"/>
    <lineage>
        <taxon>Eukaryota</taxon>
        <taxon>Metazoa</taxon>
        <taxon>Ecdysozoa</taxon>
        <taxon>Arthropoda</taxon>
        <taxon>Hexapoda</taxon>
        <taxon>Insecta</taxon>
        <taxon>Pterygota</taxon>
        <taxon>Neoptera</taxon>
        <taxon>Paraneoptera</taxon>
        <taxon>Hemiptera</taxon>
        <taxon>Auchenorrhyncha</taxon>
        <taxon>Fulgoroidea</taxon>
        <taxon>Delphacidae</taxon>
        <taxon>Criomorphinae</taxon>
        <taxon>Laodelphax</taxon>
    </lineage>
</organism>
<dbReference type="InterPro" id="IPR036179">
    <property type="entry name" value="Ig-like_dom_sf"/>
</dbReference>
<dbReference type="InterPro" id="IPR051275">
    <property type="entry name" value="Cell_adhesion_signaling"/>
</dbReference>
<keyword evidence="5" id="KW-0393">Immunoglobulin domain</keyword>
<feature type="transmembrane region" description="Helical" evidence="7">
    <location>
        <begin position="385"/>
        <end position="406"/>
    </location>
</feature>
<dbReference type="InterPro" id="IPR013783">
    <property type="entry name" value="Ig-like_fold"/>
</dbReference>
<dbReference type="SMART" id="SM00409">
    <property type="entry name" value="IG"/>
    <property type="match status" value="3"/>
</dbReference>
<evidence type="ECO:0000256" key="1">
    <source>
        <dbReference type="ARBA" id="ARBA00004479"/>
    </source>
</evidence>
<dbReference type="InterPro" id="IPR007110">
    <property type="entry name" value="Ig-like_dom"/>
</dbReference>
<name>A0A482X764_LAOST</name>
<keyword evidence="2 7" id="KW-0472">Membrane</keyword>
<dbReference type="AlphaFoldDB" id="A0A482X764"/>
<keyword evidence="4" id="KW-0325">Glycoprotein</keyword>
<dbReference type="GO" id="GO:0005886">
    <property type="term" value="C:plasma membrane"/>
    <property type="evidence" value="ECO:0007669"/>
    <property type="project" value="TreeGrafter"/>
</dbReference>
<dbReference type="Gene3D" id="2.60.40.10">
    <property type="entry name" value="Immunoglobulins"/>
    <property type="match status" value="3"/>
</dbReference>
<keyword evidence="3" id="KW-1015">Disulfide bond</keyword>
<dbReference type="CDD" id="cd00096">
    <property type="entry name" value="Ig"/>
    <property type="match status" value="1"/>
</dbReference>
<dbReference type="PANTHER" id="PTHR11640">
    <property type="entry name" value="NEPHRIN"/>
    <property type="match status" value="1"/>
</dbReference>
<sequence length="580" mass="65998">MELIKTSNYQLLQKRDITKDIIVIIKTSKPNGLFYNTDLNILKDNLFGECAKAFDVREANCWEEREVERDNGGNVYEGNSTVKVGEPFTIVCRLSLAEAVHWQKNNVPISRETKFDNPQHNYNFDEREDSNAVFARLSVKAAGPTHAGAYRCHSGHVHPHHLYVEEDMTEGPEEVADSSKLDANFDFGHYKVMDLTQQFHMSCNITDPSLAASKTEIKWYKDNEQLKTTSRDGRPYLDVSGKNLKILKPTVKDIGNYYCHLYANGTELSKLLIEVIVKPYVKLTSQLTFIEGEELKIECNIVADPTPSVMWKFGEVEYRESSDRVELKTSSNGIPNAVFVIKNSLKSDRGNYTCLAINTDPEVGINDRVTGSSVSYVRIKDKFAALWPFLGICVEVIVLCAIIFVYEKKRNKAELEESDTDQSPEQTAYVIAEELSRGFVIIPLRESTEDLTRILMFYPEDKTKHEDTESKNSSFSEPSNIKNRRESEEKVLRSKISLVERDVDLEVDDEPHSPIHQIMKRKSKKLLGIPNPELDSRSDISNMNVMNLSDHTSNLTLRKSVSIDSKKNEDIKENDEDSVT</sequence>
<evidence type="ECO:0000256" key="2">
    <source>
        <dbReference type="ARBA" id="ARBA00023136"/>
    </source>
</evidence>
<dbReference type="InterPro" id="IPR003598">
    <property type="entry name" value="Ig_sub2"/>
</dbReference>
<keyword evidence="10" id="KW-1185">Reference proteome</keyword>
<dbReference type="PROSITE" id="PS50835">
    <property type="entry name" value="IG_LIKE"/>
    <property type="match status" value="2"/>
</dbReference>
<dbReference type="InterPro" id="IPR003599">
    <property type="entry name" value="Ig_sub"/>
</dbReference>
<dbReference type="STRING" id="195883.A0A482X764"/>
<proteinExistence type="predicted"/>
<dbReference type="OrthoDB" id="5970915at2759"/>
<feature type="compositionally biased region" description="Polar residues" evidence="6">
    <location>
        <begin position="471"/>
        <end position="481"/>
    </location>
</feature>
<keyword evidence="7" id="KW-1133">Transmembrane helix</keyword>
<feature type="domain" description="Ig-like" evidence="8">
    <location>
        <begin position="172"/>
        <end position="269"/>
    </location>
</feature>
<dbReference type="PANTHER" id="PTHR11640:SF164">
    <property type="entry name" value="MAM DOMAIN-CONTAINING GLYCOSYLPHOSPHATIDYLINOSITOL ANCHOR PROTEIN 1"/>
    <property type="match status" value="1"/>
</dbReference>
<feature type="compositionally biased region" description="Polar residues" evidence="6">
    <location>
        <begin position="549"/>
        <end position="563"/>
    </location>
</feature>
<dbReference type="EMBL" id="QKKF02016774">
    <property type="protein sequence ID" value="RZF41496.1"/>
    <property type="molecule type" value="Genomic_DNA"/>
</dbReference>
<dbReference type="InParanoid" id="A0A482X764"/>
<gene>
    <name evidence="9" type="ORF">LSTR_LSTR000210</name>
</gene>
<reference evidence="9 10" key="1">
    <citation type="journal article" date="2017" name="Gigascience">
        <title>Genome sequence of the small brown planthopper, Laodelphax striatellus.</title>
        <authorList>
            <person name="Zhu J."/>
            <person name="Jiang F."/>
            <person name="Wang X."/>
            <person name="Yang P."/>
            <person name="Bao Y."/>
            <person name="Zhao W."/>
            <person name="Wang W."/>
            <person name="Lu H."/>
            <person name="Wang Q."/>
            <person name="Cui N."/>
            <person name="Li J."/>
            <person name="Chen X."/>
            <person name="Luo L."/>
            <person name="Yu J."/>
            <person name="Kang L."/>
            <person name="Cui F."/>
        </authorList>
    </citation>
    <scope>NUCLEOTIDE SEQUENCE [LARGE SCALE GENOMIC DNA]</scope>
    <source>
        <strain evidence="9">Lst14</strain>
    </source>
</reference>
<evidence type="ECO:0000256" key="5">
    <source>
        <dbReference type="ARBA" id="ARBA00023319"/>
    </source>
</evidence>
<protein>
    <recommendedName>
        <fullName evidence="8">Ig-like domain-containing protein</fullName>
    </recommendedName>
</protein>
<feature type="region of interest" description="Disordered" evidence="6">
    <location>
        <begin position="549"/>
        <end position="580"/>
    </location>
</feature>